<reference evidence="3" key="1">
    <citation type="submission" date="2021-02" db="EMBL/GenBank/DDBJ databases">
        <title>Strain Y2R2, a novel species of the genus Halomonas.</title>
        <authorList>
            <person name="Huang H."/>
        </authorList>
    </citation>
    <scope>NUCLEOTIDE SEQUENCE</scope>
    <source>
        <strain evidence="3">Y2R2</strain>
    </source>
</reference>
<dbReference type="AlphaFoldDB" id="A0A5C1N955"/>
<dbReference type="KEGG" id="hbh:E4T21_00835"/>
<accession>A0A5C1N955</accession>
<dbReference type="Proteomes" id="UP000324285">
    <property type="component" value="Chromosome"/>
</dbReference>
<dbReference type="OrthoDB" id="7311087at2"/>
<evidence type="ECO:0000313" key="3">
    <source>
        <dbReference type="EMBL" id="QEM80262.1"/>
    </source>
</evidence>
<feature type="compositionally biased region" description="Basic and acidic residues" evidence="1">
    <location>
        <begin position="27"/>
        <end position="73"/>
    </location>
</feature>
<gene>
    <name evidence="3" type="ORF">E4T21_00835</name>
</gene>
<evidence type="ECO:0000256" key="1">
    <source>
        <dbReference type="SAM" id="MobiDB-lite"/>
    </source>
</evidence>
<dbReference type="EMBL" id="CP038437">
    <property type="protein sequence ID" value="QEM80262.1"/>
    <property type="molecule type" value="Genomic_DNA"/>
</dbReference>
<dbReference type="RefSeq" id="WP_149282663.1">
    <property type="nucleotide sequence ID" value="NZ_CP038437.2"/>
</dbReference>
<sequence>MTTPNHSVSSQSPIGPHNTDNQTLWKKTLDDLSLKNKTAKDPDPASHEKETDSDEKLREGISKSENEGYQHAETDAEGEQALIDYLYIGPPDEVAPGLIRYENQKGEKFVISDSDNPELYAKVSHDYAQLKGINISEEQGYRLGDQEASWPPVAGTTVGPEGEMGPGLIRYQNGDDKVVVSYDSNPDLYTYLSGMHEILTNPDKRGAIEQAERNGATLAGHDDTAPGPTQYKQLEIGADIITYQTESGDKVVVSKDLTPELFGKVEQAKETHDIINDSIRDGYQLSGPNDYLEQGDITVVGSVEELGNGLIRYETSEGKFIVSKEISPQLYDKVSETSNSWFNIDSTRDTGRETFSLPKPSDIDVMNMDTGVHVDENDNGSPTMSVGELATKSLLDDYRQLLEDGKVNKDDPRAKLVIAIEAQAAYQNGHSITGYEEKVDKIFGDLVVGTTRKFDDDPTQLTAADMHDIIDGPKLVEELTSLFSNETIHSDYKEKINSALTKLDNKEQIESQLRDLVENPEYIKYLESLKNQGLDEAAMQDLNNVLSSLAVFDEDAATRAAQKIQRDALIVDLNAIMGDASKVTEENQALATKDLFLLIKGLIKGGIDMPRRLQSTYEKFINETLGNNKTAGDVDKALKELGEKFEWHGKISQADINTALASGTYLSVAERGNIGKILDFLNQKGLLGSLSSGVSLFSGIYQLVGKGGQLGDEPLERLGIARDFLSFAGGSEHFVKLGSAVAETLGKGNLIDFLGLDKSVPEIWGKDKSIDLGKFKNAAGTPISEDIKKAIYEKLSTNYSSMKEAVYSDFPNGDKLESLISESIEAKGGTKVAPGIASKLAASALKVIGPATDIAGGIAGIVLGAFTINNGIQSGHELTKAQGGIDVATGGIGLIAGASGVAGFMGSTLGAALTGPLFLLTAVLGVIGSIISFFVEHDKKQQATDKEGQWFKDLANIGLLQSDWGDKVEYARYSFHHYGGRDAPMDESIFKYQQSEWENFTSTPSENGSSSNRLNEALHNNALSVFGASFYEENRDIIDVIDGNWEAWGQQFGGDMIVSIDDLKKIAKGEEGNWSPQEQEAAQFMLDHPRFMDLLDTMRYGERTRDDMFSDEDIALWLEKAKGQGELS</sequence>
<feature type="compositionally biased region" description="Polar residues" evidence="1">
    <location>
        <begin position="1"/>
        <end position="25"/>
    </location>
</feature>
<name>A0A5C1N955_9GAMM</name>
<evidence type="ECO:0000313" key="4">
    <source>
        <dbReference type="Proteomes" id="UP000324285"/>
    </source>
</evidence>
<feature type="transmembrane region" description="Helical" evidence="2">
    <location>
        <begin position="917"/>
        <end position="935"/>
    </location>
</feature>
<keyword evidence="2" id="KW-0812">Transmembrane</keyword>
<evidence type="ECO:0000256" key="2">
    <source>
        <dbReference type="SAM" id="Phobius"/>
    </source>
</evidence>
<proteinExistence type="predicted"/>
<keyword evidence="2" id="KW-0472">Membrane</keyword>
<feature type="transmembrane region" description="Helical" evidence="2">
    <location>
        <begin position="884"/>
        <end position="905"/>
    </location>
</feature>
<keyword evidence="4" id="KW-1185">Reference proteome</keyword>
<protein>
    <submittedName>
        <fullName evidence="3">Uncharacterized protein</fullName>
    </submittedName>
</protein>
<organism evidence="3 4">
    <name type="scientific">Halomonas binhaiensis</name>
    <dbReference type="NCBI Taxonomy" id="2562282"/>
    <lineage>
        <taxon>Bacteria</taxon>
        <taxon>Pseudomonadati</taxon>
        <taxon>Pseudomonadota</taxon>
        <taxon>Gammaproteobacteria</taxon>
        <taxon>Oceanospirillales</taxon>
        <taxon>Halomonadaceae</taxon>
        <taxon>Halomonas</taxon>
    </lineage>
</organism>
<feature type="region of interest" description="Disordered" evidence="1">
    <location>
        <begin position="1"/>
        <end position="73"/>
    </location>
</feature>
<feature type="transmembrane region" description="Helical" evidence="2">
    <location>
        <begin position="854"/>
        <end position="872"/>
    </location>
</feature>
<keyword evidence="2" id="KW-1133">Transmembrane helix</keyword>